<dbReference type="EMBL" id="SRLE01000010">
    <property type="protein sequence ID" value="TGD72282.1"/>
    <property type="molecule type" value="Genomic_DNA"/>
</dbReference>
<name>A0A4Z0LY66_9GAMM</name>
<sequence length="502" mass="53642">MCAIVIFSLFFSACGDSDGPAYPALEVPDPVVEGPLEGNPLLLGTLFNLADVGYEQAEFFFAGTASAYRDDNLFDSDGRWRVVPDASADYKTRLVVYRPIDPLAFNGTVILEWLNVTAGADGPADWVTLHTELIRRGYAWVGVSAQQVGVEGGDLFFDDVISPPLKEANPERYGSLSHPGDSFAYDIFTQAAQAVRYPGTVAPLGDLTAQRIIAAGESQSAFYLTTYVNTLGRRTDLIDAYFIHSRVHIGDAASAPLSQAPQAEITTPAVVRIRDDLDKPVLVLQTETDVLALGSFADRQDDSDSFRLWEVPGTAHADIYVSIAGRFDLGDDPAVAAVVENATPAPGFIECDKPINSGPLHFAAKAAIAGLNRWLVDGDPPPEAERLALNDTGDAYQFDAYGNVLGGVRTPYVDAPIARFSGEGQGDIEDGSVCALFGTTEIFGVETLLDLYPDAAAYAVAVEDAARDAVNQGFLLSEDAELIIEAARVADIPPVIFVPDAP</sequence>
<dbReference type="RefSeq" id="WP_135445366.1">
    <property type="nucleotide sequence ID" value="NZ_SRLE01000010.1"/>
</dbReference>
<accession>A0A4Z0LY66</accession>
<reference evidence="2 3" key="1">
    <citation type="submission" date="2019-04" db="EMBL/GenBank/DDBJ databases">
        <title>Taxonomy of novel Haliea sp. from mangrove soil of West Coast of India.</title>
        <authorList>
            <person name="Verma A."/>
            <person name="Kumar P."/>
            <person name="Krishnamurthi S."/>
        </authorList>
    </citation>
    <scope>NUCLEOTIDE SEQUENCE [LARGE SCALE GENOMIC DNA]</scope>
    <source>
        <strain evidence="2 3">SAOS-164</strain>
    </source>
</reference>
<evidence type="ECO:0000259" key="1">
    <source>
        <dbReference type="Pfam" id="PF20091"/>
    </source>
</evidence>
<organism evidence="2 3">
    <name type="scientific">Mangrovimicrobium sediminis</name>
    <dbReference type="NCBI Taxonomy" id="2562682"/>
    <lineage>
        <taxon>Bacteria</taxon>
        <taxon>Pseudomonadati</taxon>
        <taxon>Pseudomonadota</taxon>
        <taxon>Gammaproteobacteria</taxon>
        <taxon>Cellvibrionales</taxon>
        <taxon>Halieaceae</taxon>
        <taxon>Mangrovimicrobium</taxon>
    </lineage>
</organism>
<feature type="domain" description="Alpha/beta hydrolase" evidence="1">
    <location>
        <begin position="35"/>
        <end position="484"/>
    </location>
</feature>
<dbReference type="OrthoDB" id="1971292at2"/>
<proteinExistence type="predicted"/>
<keyword evidence="3" id="KW-1185">Reference proteome</keyword>
<gene>
    <name evidence="2" type="ORF">E4634_15055</name>
</gene>
<comment type="caution">
    <text evidence="2">The sequence shown here is derived from an EMBL/GenBank/DDBJ whole genome shotgun (WGS) entry which is preliminary data.</text>
</comment>
<dbReference type="Pfam" id="PF20091">
    <property type="entry name" value="Abhydrolase_10"/>
    <property type="match status" value="1"/>
</dbReference>
<dbReference type="InterPro" id="IPR045394">
    <property type="entry name" value="Abhydrolase_dom"/>
</dbReference>
<evidence type="ECO:0000313" key="3">
    <source>
        <dbReference type="Proteomes" id="UP000298050"/>
    </source>
</evidence>
<evidence type="ECO:0000313" key="2">
    <source>
        <dbReference type="EMBL" id="TGD72282.1"/>
    </source>
</evidence>
<dbReference type="AlphaFoldDB" id="A0A4Z0LY66"/>
<protein>
    <recommendedName>
        <fullName evidence="1">Alpha/beta hydrolase domain-containing protein</fullName>
    </recommendedName>
</protein>
<dbReference type="Proteomes" id="UP000298050">
    <property type="component" value="Unassembled WGS sequence"/>
</dbReference>